<feature type="transmembrane region" description="Helical" evidence="5">
    <location>
        <begin position="170"/>
        <end position="189"/>
    </location>
</feature>
<dbReference type="Gene3D" id="1.20.1540.10">
    <property type="entry name" value="Rhomboid-like"/>
    <property type="match status" value="1"/>
</dbReference>
<dbReference type="SUPFAM" id="SSF144091">
    <property type="entry name" value="Rhomboid-like"/>
    <property type="match status" value="1"/>
</dbReference>
<evidence type="ECO:0000256" key="3">
    <source>
        <dbReference type="ARBA" id="ARBA00022989"/>
    </source>
</evidence>
<evidence type="ECO:0000256" key="2">
    <source>
        <dbReference type="ARBA" id="ARBA00022692"/>
    </source>
</evidence>
<evidence type="ECO:0000256" key="1">
    <source>
        <dbReference type="ARBA" id="ARBA00004141"/>
    </source>
</evidence>
<dbReference type="PANTHER" id="PTHR43066">
    <property type="entry name" value="RHOMBOID-RELATED PROTEIN"/>
    <property type="match status" value="1"/>
</dbReference>
<sequence length="197" mass="22357">MSLVSTFTGKSRLPLNRAKLVPVVVLSLLMIGLFYIASGWFEVLVFERNQVEQGQWWRLLSAQLVHFDQPHLWLNVLGLWLWWLLFIEYLPHWRTWLWLLPVMLISSLGHLLGEPEITYYAGFSGTLYGLFAYGSTRDILAGRYSGWLILVAILGKNIYDLFYVPVSSEIAVPAHLAGIAAGAVIAMLLHRGNTLDD</sequence>
<dbReference type="OrthoDB" id="196054at2"/>
<comment type="subcellular location">
    <subcellularLocation>
        <location evidence="1">Membrane</location>
        <topology evidence="1">Multi-pass membrane protein</topology>
    </subcellularLocation>
</comment>
<reference evidence="7 8" key="1">
    <citation type="submission" date="2014-06" db="EMBL/GenBank/DDBJ databases">
        <title>The draft genome sequence of Idiomarina salinarum ISL-52.</title>
        <authorList>
            <person name="Du J."/>
            <person name="Shao Z."/>
        </authorList>
    </citation>
    <scope>NUCLEOTIDE SEQUENCE [LARGE SCALE GENOMIC DNA]</scope>
    <source>
        <strain evidence="7 8">ISL-52</strain>
    </source>
</reference>
<accession>A0A094IVX2</accession>
<evidence type="ECO:0000256" key="5">
    <source>
        <dbReference type="SAM" id="Phobius"/>
    </source>
</evidence>
<dbReference type="GO" id="GO:0004252">
    <property type="term" value="F:serine-type endopeptidase activity"/>
    <property type="evidence" value="ECO:0007669"/>
    <property type="project" value="InterPro"/>
</dbReference>
<dbReference type="GO" id="GO:0016020">
    <property type="term" value="C:membrane"/>
    <property type="evidence" value="ECO:0007669"/>
    <property type="project" value="UniProtKB-SubCell"/>
</dbReference>
<dbReference type="Proteomes" id="UP000054363">
    <property type="component" value="Unassembled WGS sequence"/>
</dbReference>
<feature type="transmembrane region" description="Helical" evidence="5">
    <location>
        <begin position="146"/>
        <end position="164"/>
    </location>
</feature>
<dbReference type="InterPro" id="IPR035952">
    <property type="entry name" value="Rhomboid-like_sf"/>
</dbReference>
<keyword evidence="8" id="KW-1185">Reference proteome</keyword>
<feature type="transmembrane region" description="Helical" evidence="5">
    <location>
        <begin position="95"/>
        <end position="111"/>
    </location>
</feature>
<dbReference type="RefSeq" id="WP_034773481.1">
    <property type="nucleotide sequence ID" value="NZ_JPER01000001.1"/>
</dbReference>
<keyword evidence="4 5" id="KW-0472">Membrane</keyword>
<gene>
    <name evidence="7" type="ORF">IDSA_00645</name>
</gene>
<feature type="transmembrane region" description="Helical" evidence="5">
    <location>
        <begin position="117"/>
        <end position="134"/>
    </location>
</feature>
<feature type="domain" description="Peptidase S54 rhomboid" evidence="6">
    <location>
        <begin position="53"/>
        <end position="191"/>
    </location>
</feature>
<dbReference type="EMBL" id="JPER01000001">
    <property type="protein sequence ID" value="KFZ31277.1"/>
    <property type="molecule type" value="Genomic_DNA"/>
</dbReference>
<comment type="caution">
    <text evidence="7">The sequence shown here is derived from an EMBL/GenBank/DDBJ whole genome shotgun (WGS) entry which is preliminary data.</text>
</comment>
<dbReference type="STRING" id="435908.IDSA_00645"/>
<name>A0A094IVX2_9GAMM</name>
<dbReference type="AlphaFoldDB" id="A0A094IVX2"/>
<evidence type="ECO:0000256" key="4">
    <source>
        <dbReference type="ARBA" id="ARBA00023136"/>
    </source>
</evidence>
<proteinExistence type="predicted"/>
<evidence type="ECO:0000313" key="8">
    <source>
        <dbReference type="Proteomes" id="UP000054363"/>
    </source>
</evidence>
<dbReference type="NCBIfam" id="TIGR03902">
    <property type="entry name" value="rhom_GG_sort"/>
    <property type="match status" value="1"/>
</dbReference>
<feature type="transmembrane region" description="Helical" evidence="5">
    <location>
        <begin position="20"/>
        <end position="41"/>
    </location>
</feature>
<keyword evidence="3 5" id="KW-1133">Transmembrane helix</keyword>
<protein>
    <recommendedName>
        <fullName evidence="6">Peptidase S54 rhomboid domain-containing protein</fullName>
    </recommendedName>
</protein>
<evidence type="ECO:0000259" key="6">
    <source>
        <dbReference type="Pfam" id="PF01694"/>
    </source>
</evidence>
<keyword evidence="2 5" id="KW-0812">Transmembrane</keyword>
<organism evidence="7 8">
    <name type="scientific">Pseudidiomarina salinarum</name>
    <dbReference type="NCBI Taxonomy" id="435908"/>
    <lineage>
        <taxon>Bacteria</taxon>
        <taxon>Pseudomonadati</taxon>
        <taxon>Pseudomonadota</taxon>
        <taxon>Gammaproteobacteria</taxon>
        <taxon>Alteromonadales</taxon>
        <taxon>Idiomarinaceae</taxon>
        <taxon>Pseudidiomarina</taxon>
    </lineage>
</organism>
<dbReference type="Pfam" id="PF01694">
    <property type="entry name" value="Rhomboid"/>
    <property type="match status" value="1"/>
</dbReference>
<feature type="transmembrane region" description="Helical" evidence="5">
    <location>
        <begin position="72"/>
        <end position="90"/>
    </location>
</feature>
<evidence type="ECO:0000313" key="7">
    <source>
        <dbReference type="EMBL" id="KFZ31277.1"/>
    </source>
</evidence>
<dbReference type="eggNOG" id="COG0705">
    <property type="taxonomic scope" value="Bacteria"/>
</dbReference>
<dbReference type="InterPro" id="IPR022764">
    <property type="entry name" value="Peptidase_S54_rhomboid_dom"/>
</dbReference>
<dbReference type="InterPro" id="IPR023826">
    <property type="entry name" value="Rhom-like_SP_proteobac"/>
</dbReference>